<reference evidence="1 2" key="1">
    <citation type="submission" date="2018-06" db="EMBL/GenBank/DDBJ databases">
        <authorList>
            <consortium name="Pathogen Informatics"/>
            <person name="Doyle S."/>
        </authorList>
    </citation>
    <scope>NUCLEOTIDE SEQUENCE [LARGE SCALE GENOMIC DNA]</scope>
    <source>
        <strain evidence="1 2">NCTC11179</strain>
    </source>
</reference>
<proteinExistence type="predicted"/>
<dbReference type="AlphaFoldDB" id="A0A378RLB9"/>
<evidence type="ECO:0000313" key="1">
    <source>
        <dbReference type="EMBL" id="STZ27784.1"/>
    </source>
</evidence>
<evidence type="ECO:0000313" key="2">
    <source>
        <dbReference type="Proteomes" id="UP000255024"/>
    </source>
</evidence>
<sequence length="39" mass="4680">MLILRNVFMDVFYKTDTYIFCKKILTASVTKQLLNNHKK</sequence>
<dbReference type="Proteomes" id="UP000255024">
    <property type="component" value="Unassembled WGS sequence"/>
</dbReference>
<accession>A0A378RLB9</accession>
<keyword evidence="2" id="KW-1185">Reference proteome</keyword>
<gene>
    <name evidence="1" type="ORF">NCTC11179_01320</name>
</gene>
<protein>
    <submittedName>
        <fullName evidence="1">Uncharacterized protein</fullName>
    </submittedName>
</protein>
<name>A0A378RLB9_MYROD</name>
<organism evidence="1 2">
    <name type="scientific">Myroides odoratus</name>
    <name type="common">Flavobacterium odoratum</name>
    <dbReference type="NCBI Taxonomy" id="256"/>
    <lineage>
        <taxon>Bacteria</taxon>
        <taxon>Pseudomonadati</taxon>
        <taxon>Bacteroidota</taxon>
        <taxon>Flavobacteriia</taxon>
        <taxon>Flavobacteriales</taxon>
        <taxon>Flavobacteriaceae</taxon>
        <taxon>Myroides</taxon>
    </lineage>
</organism>
<dbReference type="EMBL" id="UGQL01000001">
    <property type="protein sequence ID" value="STZ27784.1"/>
    <property type="molecule type" value="Genomic_DNA"/>
</dbReference>